<keyword evidence="3" id="KW-0731">Sigma factor</keyword>
<dbReference type="Gene3D" id="1.10.10.10">
    <property type="entry name" value="Winged helix-like DNA-binding domain superfamily/Winged helix DNA-binding domain"/>
    <property type="match status" value="1"/>
</dbReference>
<evidence type="ECO:0000313" key="8">
    <source>
        <dbReference type="Proteomes" id="UP001172083"/>
    </source>
</evidence>
<dbReference type="RefSeq" id="WP_346762143.1">
    <property type="nucleotide sequence ID" value="NZ_JAUJEB010000011.1"/>
</dbReference>
<proteinExistence type="inferred from homology"/>
<comment type="similarity">
    <text evidence="1">Belongs to the sigma-70 factor family. ECF subfamily.</text>
</comment>
<feature type="domain" description="RNA polymerase sigma-70 region 2" evidence="5">
    <location>
        <begin position="21"/>
        <end position="85"/>
    </location>
</feature>
<reference evidence="7" key="1">
    <citation type="submission" date="2023-06" db="EMBL/GenBank/DDBJ databases">
        <title>Genomic of Agaribacillus aureum.</title>
        <authorList>
            <person name="Wang G."/>
        </authorList>
    </citation>
    <scope>NUCLEOTIDE SEQUENCE</scope>
    <source>
        <strain evidence="7">BMA12</strain>
    </source>
</reference>
<keyword evidence="2" id="KW-0805">Transcription regulation</keyword>
<keyword evidence="4" id="KW-0804">Transcription</keyword>
<dbReference type="PANTHER" id="PTHR43133">
    <property type="entry name" value="RNA POLYMERASE ECF-TYPE SIGMA FACTO"/>
    <property type="match status" value="1"/>
</dbReference>
<dbReference type="Pfam" id="PF08281">
    <property type="entry name" value="Sigma70_r4_2"/>
    <property type="match status" value="1"/>
</dbReference>
<dbReference type="Pfam" id="PF04542">
    <property type="entry name" value="Sigma70_r2"/>
    <property type="match status" value="1"/>
</dbReference>
<dbReference type="NCBIfam" id="TIGR02985">
    <property type="entry name" value="Sig70_bacteroi1"/>
    <property type="match status" value="1"/>
</dbReference>
<evidence type="ECO:0000259" key="5">
    <source>
        <dbReference type="Pfam" id="PF04542"/>
    </source>
</evidence>
<keyword evidence="8" id="KW-1185">Reference proteome</keyword>
<dbReference type="InterPro" id="IPR014327">
    <property type="entry name" value="RNA_pol_sigma70_bacteroid"/>
</dbReference>
<gene>
    <name evidence="7" type="ORF">QQ020_32345</name>
</gene>
<accession>A0ABT8LIE2</accession>
<name>A0ABT8LIE2_9BACT</name>
<dbReference type="EMBL" id="JAUJEB010000011">
    <property type="protein sequence ID" value="MDN5216806.1"/>
    <property type="molecule type" value="Genomic_DNA"/>
</dbReference>
<evidence type="ECO:0000256" key="3">
    <source>
        <dbReference type="ARBA" id="ARBA00023082"/>
    </source>
</evidence>
<dbReference type="SUPFAM" id="SSF88659">
    <property type="entry name" value="Sigma3 and sigma4 domains of RNA polymerase sigma factors"/>
    <property type="match status" value="1"/>
</dbReference>
<dbReference type="InterPro" id="IPR014284">
    <property type="entry name" value="RNA_pol_sigma-70_dom"/>
</dbReference>
<dbReference type="InterPro" id="IPR013249">
    <property type="entry name" value="RNA_pol_sigma70_r4_t2"/>
</dbReference>
<feature type="domain" description="RNA polymerase sigma factor 70 region 4 type 2" evidence="6">
    <location>
        <begin position="116"/>
        <end position="167"/>
    </location>
</feature>
<sequence>MEKEVLLKLKKGDQSALKTVFDQYLEPLVQYAFSYIGDKEAAKDVVQQFYVSLWKNRKHIVPDTFESYLFVSVRNRSVNYLRDNKKWVSMDQAPRETGYDPEPAQGEERQQIIQSCLQSGIASLPKKCKHVFLLTKVEGLTYAEVADELGISVKTVERQMGIALKRLRVFMANYSLP</sequence>
<dbReference type="InterPro" id="IPR007627">
    <property type="entry name" value="RNA_pol_sigma70_r2"/>
</dbReference>
<evidence type="ECO:0000313" key="7">
    <source>
        <dbReference type="EMBL" id="MDN5216806.1"/>
    </source>
</evidence>
<evidence type="ECO:0000256" key="4">
    <source>
        <dbReference type="ARBA" id="ARBA00023163"/>
    </source>
</evidence>
<dbReference type="SUPFAM" id="SSF88946">
    <property type="entry name" value="Sigma2 domain of RNA polymerase sigma factors"/>
    <property type="match status" value="1"/>
</dbReference>
<organism evidence="7 8">
    <name type="scientific">Agaribacillus aureus</name>
    <dbReference type="NCBI Taxonomy" id="3051825"/>
    <lineage>
        <taxon>Bacteria</taxon>
        <taxon>Pseudomonadati</taxon>
        <taxon>Bacteroidota</taxon>
        <taxon>Cytophagia</taxon>
        <taxon>Cytophagales</taxon>
        <taxon>Splendidivirgaceae</taxon>
        <taxon>Agaribacillus</taxon>
    </lineage>
</organism>
<dbReference type="NCBIfam" id="TIGR02937">
    <property type="entry name" value="sigma70-ECF"/>
    <property type="match status" value="1"/>
</dbReference>
<evidence type="ECO:0000259" key="6">
    <source>
        <dbReference type="Pfam" id="PF08281"/>
    </source>
</evidence>
<dbReference type="PANTHER" id="PTHR43133:SF46">
    <property type="entry name" value="RNA POLYMERASE SIGMA-70 FACTOR ECF SUBFAMILY"/>
    <property type="match status" value="1"/>
</dbReference>
<dbReference type="InterPro" id="IPR039425">
    <property type="entry name" value="RNA_pol_sigma-70-like"/>
</dbReference>
<dbReference type="CDD" id="cd06171">
    <property type="entry name" value="Sigma70_r4"/>
    <property type="match status" value="1"/>
</dbReference>
<dbReference type="InterPro" id="IPR036388">
    <property type="entry name" value="WH-like_DNA-bd_sf"/>
</dbReference>
<comment type="caution">
    <text evidence="7">The sequence shown here is derived from an EMBL/GenBank/DDBJ whole genome shotgun (WGS) entry which is preliminary data.</text>
</comment>
<evidence type="ECO:0000256" key="1">
    <source>
        <dbReference type="ARBA" id="ARBA00010641"/>
    </source>
</evidence>
<dbReference type="Gene3D" id="1.10.1740.10">
    <property type="match status" value="1"/>
</dbReference>
<dbReference type="InterPro" id="IPR013324">
    <property type="entry name" value="RNA_pol_sigma_r3/r4-like"/>
</dbReference>
<protein>
    <submittedName>
        <fullName evidence="7">RNA polymerase sigma-70 factor</fullName>
    </submittedName>
</protein>
<dbReference type="Proteomes" id="UP001172083">
    <property type="component" value="Unassembled WGS sequence"/>
</dbReference>
<dbReference type="InterPro" id="IPR013325">
    <property type="entry name" value="RNA_pol_sigma_r2"/>
</dbReference>
<evidence type="ECO:0000256" key="2">
    <source>
        <dbReference type="ARBA" id="ARBA00023015"/>
    </source>
</evidence>